<dbReference type="Proteomes" id="UP000326396">
    <property type="component" value="Linkage Group LG5"/>
</dbReference>
<feature type="region of interest" description="Disordered" evidence="1">
    <location>
        <begin position="26"/>
        <end position="49"/>
    </location>
</feature>
<protein>
    <recommendedName>
        <fullName evidence="2">PPM-type phosphatase domain-containing protein</fullName>
    </recommendedName>
</protein>
<evidence type="ECO:0000259" key="2">
    <source>
        <dbReference type="PROSITE" id="PS51746"/>
    </source>
</evidence>
<accession>A0A5N6MSP0</accession>
<dbReference type="SMART" id="SM00332">
    <property type="entry name" value="PP2Cc"/>
    <property type="match status" value="1"/>
</dbReference>
<reference evidence="3 4" key="1">
    <citation type="submission" date="2019-05" db="EMBL/GenBank/DDBJ databases">
        <title>Mikania micrantha, genome provides insights into the molecular mechanism of rapid growth.</title>
        <authorList>
            <person name="Liu B."/>
        </authorList>
    </citation>
    <scope>NUCLEOTIDE SEQUENCE [LARGE SCALE GENOMIC DNA]</scope>
    <source>
        <strain evidence="3">NLD-2019</strain>
        <tissue evidence="3">Leaf</tissue>
    </source>
</reference>
<sequence>MIYTTISHLSVNTQGRILTKICSGSSLTTATSPNTPEIAKLSSHERPSRSTTYGLRMTYLKDMLDLKFAFTIELLWLILDLLPLHAKYGIEGKRHQHQHHDLVPLAALISREMRSEKRRNQPFDTDMQLNQGKIFDGHNGNAAALYSRDNLLNHILSAIPHGLGREEWLQALPRALVAGQTSGTTATFVVVDRWTVTVASVGDSRCILDTQGGDVSVLTVDHRLEENQGRGLCLSRSIGDMDVGEFIVPIPYVKQVKLSNAGGRLIIASDGIWDAISSDIAAKSCRGLPAELAARQVVKEALRARGLRDDTTCIVVDIIPPDNAMPPPSPPPRKQNKLRSFFFRTKSNASANKLSKKLSAVGIVEELLKKVQPCLQKGLFICGVCQVDIAASEGISVHAGSIFSTSSKPGKVLFFVQIVVIRKMQWREKGQVESKSPNTLISFPTNLTSN</sequence>
<dbReference type="EMBL" id="SZYD01000015">
    <property type="protein sequence ID" value="KAD3642314.1"/>
    <property type="molecule type" value="Genomic_DNA"/>
</dbReference>
<evidence type="ECO:0000313" key="4">
    <source>
        <dbReference type="Proteomes" id="UP000326396"/>
    </source>
</evidence>
<dbReference type="CDD" id="cd00143">
    <property type="entry name" value="PP2Cc"/>
    <property type="match status" value="1"/>
</dbReference>
<feature type="domain" description="PPM-type phosphatase" evidence="2">
    <location>
        <begin position="114"/>
        <end position="318"/>
    </location>
</feature>
<dbReference type="OrthoDB" id="10264738at2759"/>
<dbReference type="GO" id="GO:0004722">
    <property type="term" value="F:protein serine/threonine phosphatase activity"/>
    <property type="evidence" value="ECO:0007669"/>
    <property type="project" value="InterPro"/>
</dbReference>
<comment type="caution">
    <text evidence="3">The sequence shown here is derived from an EMBL/GenBank/DDBJ whole genome shotgun (WGS) entry which is preliminary data.</text>
</comment>
<dbReference type="Pfam" id="PF00481">
    <property type="entry name" value="PP2C"/>
    <property type="match status" value="2"/>
</dbReference>
<evidence type="ECO:0000313" key="3">
    <source>
        <dbReference type="EMBL" id="KAD3642314.1"/>
    </source>
</evidence>
<gene>
    <name evidence="3" type="ORF">E3N88_31538</name>
</gene>
<dbReference type="SMART" id="SM00331">
    <property type="entry name" value="PP2C_SIG"/>
    <property type="match status" value="1"/>
</dbReference>
<dbReference type="PANTHER" id="PTHR47992">
    <property type="entry name" value="PROTEIN PHOSPHATASE"/>
    <property type="match status" value="1"/>
</dbReference>
<name>A0A5N6MSP0_9ASTR</name>
<keyword evidence="4" id="KW-1185">Reference proteome</keyword>
<evidence type="ECO:0000256" key="1">
    <source>
        <dbReference type="SAM" id="MobiDB-lite"/>
    </source>
</evidence>
<dbReference type="Gene3D" id="3.60.40.10">
    <property type="entry name" value="PPM-type phosphatase domain"/>
    <property type="match status" value="1"/>
</dbReference>
<dbReference type="InterPro" id="IPR015655">
    <property type="entry name" value="PP2C"/>
</dbReference>
<dbReference type="InterPro" id="IPR001932">
    <property type="entry name" value="PPM-type_phosphatase-like_dom"/>
</dbReference>
<feature type="compositionally biased region" description="Polar residues" evidence="1">
    <location>
        <begin position="26"/>
        <end position="35"/>
    </location>
</feature>
<dbReference type="SUPFAM" id="SSF81606">
    <property type="entry name" value="PP2C-like"/>
    <property type="match status" value="1"/>
</dbReference>
<proteinExistence type="predicted"/>
<dbReference type="InterPro" id="IPR036457">
    <property type="entry name" value="PPM-type-like_dom_sf"/>
</dbReference>
<dbReference type="AlphaFoldDB" id="A0A5N6MSP0"/>
<dbReference type="PROSITE" id="PS51746">
    <property type="entry name" value="PPM_2"/>
    <property type="match status" value="1"/>
</dbReference>
<organism evidence="3 4">
    <name type="scientific">Mikania micrantha</name>
    <name type="common">bitter vine</name>
    <dbReference type="NCBI Taxonomy" id="192012"/>
    <lineage>
        <taxon>Eukaryota</taxon>
        <taxon>Viridiplantae</taxon>
        <taxon>Streptophyta</taxon>
        <taxon>Embryophyta</taxon>
        <taxon>Tracheophyta</taxon>
        <taxon>Spermatophyta</taxon>
        <taxon>Magnoliopsida</taxon>
        <taxon>eudicotyledons</taxon>
        <taxon>Gunneridae</taxon>
        <taxon>Pentapetalae</taxon>
        <taxon>asterids</taxon>
        <taxon>campanulids</taxon>
        <taxon>Asterales</taxon>
        <taxon>Asteraceae</taxon>
        <taxon>Asteroideae</taxon>
        <taxon>Heliantheae alliance</taxon>
        <taxon>Eupatorieae</taxon>
        <taxon>Mikania</taxon>
    </lineage>
</organism>